<sequence>MTTTGIVFMITSLTCVWGLALWCYRKVLASPKPPEPPDD</sequence>
<evidence type="ECO:0008006" key="4">
    <source>
        <dbReference type="Google" id="ProtNLM"/>
    </source>
</evidence>
<feature type="transmembrane region" description="Helical" evidence="1">
    <location>
        <begin position="6"/>
        <end position="24"/>
    </location>
</feature>
<keyword evidence="1" id="KW-1133">Transmembrane helix</keyword>
<dbReference type="Proteomes" id="UP000238823">
    <property type="component" value="Unassembled WGS sequence"/>
</dbReference>
<accession>A0A2S9Y2I5</accession>
<gene>
    <name evidence="2" type="ORF">ENSA7_63560</name>
</gene>
<evidence type="ECO:0000313" key="2">
    <source>
        <dbReference type="EMBL" id="PRP99314.1"/>
    </source>
</evidence>
<comment type="caution">
    <text evidence="2">The sequence shown here is derived from an EMBL/GenBank/DDBJ whole genome shotgun (WGS) entry which is preliminary data.</text>
</comment>
<dbReference type="AlphaFoldDB" id="A0A2S9Y2I5"/>
<proteinExistence type="predicted"/>
<reference evidence="2 3" key="1">
    <citation type="submission" date="2018-03" db="EMBL/GenBank/DDBJ databases">
        <title>Draft Genome Sequences of the Obligatory Marine Myxobacteria Enhygromyxa salina SWB007.</title>
        <authorList>
            <person name="Poehlein A."/>
            <person name="Moghaddam J.A."/>
            <person name="Harms H."/>
            <person name="Alanjari M."/>
            <person name="Koenig G.M."/>
            <person name="Daniel R."/>
            <person name="Schaeberle T.F."/>
        </authorList>
    </citation>
    <scope>NUCLEOTIDE SEQUENCE [LARGE SCALE GENOMIC DNA]</scope>
    <source>
        <strain evidence="2 3">SWB007</strain>
    </source>
</reference>
<dbReference type="EMBL" id="PVNL01000121">
    <property type="protein sequence ID" value="PRP99314.1"/>
    <property type="molecule type" value="Genomic_DNA"/>
</dbReference>
<keyword evidence="1" id="KW-0812">Transmembrane</keyword>
<evidence type="ECO:0000313" key="3">
    <source>
        <dbReference type="Proteomes" id="UP000238823"/>
    </source>
</evidence>
<organism evidence="2 3">
    <name type="scientific">Enhygromyxa salina</name>
    <dbReference type="NCBI Taxonomy" id="215803"/>
    <lineage>
        <taxon>Bacteria</taxon>
        <taxon>Pseudomonadati</taxon>
        <taxon>Myxococcota</taxon>
        <taxon>Polyangia</taxon>
        <taxon>Nannocystales</taxon>
        <taxon>Nannocystaceae</taxon>
        <taxon>Enhygromyxa</taxon>
    </lineage>
</organism>
<protein>
    <recommendedName>
        <fullName evidence="4">MetS family NSS transporter small subunit</fullName>
    </recommendedName>
</protein>
<name>A0A2S9Y2I5_9BACT</name>
<keyword evidence="1" id="KW-0472">Membrane</keyword>
<evidence type="ECO:0000256" key="1">
    <source>
        <dbReference type="SAM" id="Phobius"/>
    </source>
</evidence>